<dbReference type="EMBL" id="KB446573">
    <property type="protein sequence ID" value="EME76861.1"/>
    <property type="molecule type" value="Genomic_DNA"/>
</dbReference>
<reference evidence="2 3" key="1">
    <citation type="journal article" date="2012" name="PLoS Pathog.">
        <title>Diverse lifestyles and strategies of plant pathogenesis encoded in the genomes of eighteen Dothideomycetes fungi.</title>
        <authorList>
            <person name="Ohm R.A."/>
            <person name="Feau N."/>
            <person name="Henrissat B."/>
            <person name="Schoch C.L."/>
            <person name="Horwitz B.A."/>
            <person name="Barry K.W."/>
            <person name="Condon B.J."/>
            <person name="Copeland A.C."/>
            <person name="Dhillon B."/>
            <person name="Glaser F."/>
            <person name="Hesse C.N."/>
            <person name="Kosti I."/>
            <person name="LaButti K."/>
            <person name="Lindquist E.A."/>
            <person name="Lucas S."/>
            <person name="Salamov A.A."/>
            <person name="Bradshaw R.E."/>
            <person name="Ciuffetti L."/>
            <person name="Hamelin R.C."/>
            <person name="Kema G.H.J."/>
            <person name="Lawrence C."/>
            <person name="Scott J.A."/>
            <person name="Spatafora J.W."/>
            <person name="Turgeon B.G."/>
            <person name="de Wit P.J.G.M."/>
            <person name="Zhong S."/>
            <person name="Goodwin S.B."/>
            <person name="Grigoriev I.V."/>
        </authorList>
    </citation>
    <scope>NUCLEOTIDE SEQUENCE [LARGE SCALE GENOMIC DNA]</scope>
    <source>
        <strain evidence="2 3">CIRAD86</strain>
    </source>
</reference>
<dbReference type="OrthoDB" id="68575at2759"/>
<dbReference type="Proteomes" id="UP000016932">
    <property type="component" value="Unassembled WGS sequence"/>
</dbReference>
<dbReference type="GeneID" id="19334439"/>
<name>M2ZXN4_PSEFD</name>
<protein>
    <submittedName>
        <fullName evidence="2">Uncharacterized protein</fullName>
    </submittedName>
</protein>
<dbReference type="HOGENOM" id="CLU_645783_0_0_1"/>
<organism evidence="2 3">
    <name type="scientific">Pseudocercospora fijiensis (strain CIRAD86)</name>
    <name type="common">Black leaf streak disease fungus</name>
    <name type="synonym">Mycosphaerella fijiensis</name>
    <dbReference type="NCBI Taxonomy" id="383855"/>
    <lineage>
        <taxon>Eukaryota</taxon>
        <taxon>Fungi</taxon>
        <taxon>Dikarya</taxon>
        <taxon>Ascomycota</taxon>
        <taxon>Pezizomycotina</taxon>
        <taxon>Dothideomycetes</taxon>
        <taxon>Dothideomycetidae</taxon>
        <taxon>Mycosphaerellales</taxon>
        <taxon>Mycosphaerellaceae</taxon>
        <taxon>Pseudocercospora</taxon>
    </lineage>
</organism>
<evidence type="ECO:0000256" key="1">
    <source>
        <dbReference type="SAM" id="MobiDB-lite"/>
    </source>
</evidence>
<dbReference type="RefSeq" id="XP_007932514.1">
    <property type="nucleotide sequence ID" value="XM_007934323.1"/>
</dbReference>
<gene>
    <name evidence="2" type="ORF">MYCFIDRAFT_180526</name>
</gene>
<evidence type="ECO:0000313" key="2">
    <source>
        <dbReference type="EMBL" id="EME76861.1"/>
    </source>
</evidence>
<dbReference type="Gene3D" id="3.50.50.60">
    <property type="entry name" value="FAD/NAD(P)-binding domain"/>
    <property type="match status" value="1"/>
</dbReference>
<proteinExistence type="predicted"/>
<dbReference type="KEGG" id="pfj:MYCFIDRAFT_180526"/>
<feature type="region of interest" description="Disordered" evidence="1">
    <location>
        <begin position="1"/>
        <end position="49"/>
    </location>
</feature>
<dbReference type="InterPro" id="IPR036188">
    <property type="entry name" value="FAD/NAD-bd_sf"/>
</dbReference>
<dbReference type="VEuPathDB" id="FungiDB:MYCFIDRAFT_180526"/>
<sequence>MRDVLKQGRKRRQNTEAPVHNNADVSCTDCTETRSNQGPSRVSQPRDSLSYCSSRTTPSVWEHAVNLCAPGTYHGSGAFLVSVTCCYSAPHNSVIPTSAAAKTINLSCLFPAAPLSQPWTPNGPREWSTERSAKASGSSLAIPICYCTAPAQEHWQILEIRCKTSPWSLVGLLKSQRPEGVLFSTPSTVTLLPTVSDECAPWTLVVATPMPLLELPNALRAGIRRFTARPRPAAPRNVAKICRENCLARTGHRVHSLARPTYSPSLAFLSNSTRVTSFDPPSWRQPGIPAKCNNRRALEILIVNPSCTDPSWHEVLLSFTFRPHNSFLGNASTDAAPDIFRFDLPLVLRDSRSHVAIIGIANLWWDGKFFGSQPIKSGFCQQLNRLQGQRHTFWTGATWCFGASSSIWNFTEHEILPILLTALPE</sequence>
<evidence type="ECO:0000313" key="3">
    <source>
        <dbReference type="Proteomes" id="UP000016932"/>
    </source>
</evidence>
<keyword evidence="3" id="KW-1185">Reference proteome</keyword>
<dbReference type="AlphaFoldDB" id="M2ZXN4"/>
<accession>M2ZXN4</accession>
<feature type="compositionally biased region" description="Polar residues" evidence="1">
    <location>
        <begin position="23"/>
        <end position="49"/>
    </location>
</feature>